<evidence type="ECO:0000256" key="6">
    <source>
        <dbReference type="SAM" id="Phobius"/>
    </source>
</evidence>
<evidence type="ECO:0000259" key="7">
    <source>
        <dbReference type="Pfam" id="PF00884"/>
    </source>
</evidence>
<dbReference type="Pfam" id="PF00884">
    <property type="entry name" value="Sulfatase"/>
    <property type="match status" value="1"/>
</dbReference>
<gene>
    <name evidence="8" type="ORF">COU30_05660</name>
</gene>
<dbReference type="SUPFAM" id="SSF53649">
    <property type="entry name" value="Alkaline phosphatase-like"/>
    <property type="match status" value="1"/>
</dbReference>
<dbReference type="GO" id="GO:0005886">
    <property type="term" value="C:plasma membrane"/>
    <property type="evidence" value="ECO:0007669"/>
    <property type="project" value="UniProtKB-SubCell"/>
</dbReference>
<feature type="transmembrane region" description="Helical" evidence="6">
    <location>
        <begin position="120"/>
        <end position="140"/>
    </location>
</feature>
<dbReference type="InterPro" id="IPR050448">
    <property type="entry name" value="OpgB/LTA_synthase_biosynth"/>
</dbReference>
<dbReference type="PANTHER" id="PTHR47371:SF3">
    <property type="entry name" value="PHOSPHOGLYCEROL TRANSFERASE I"/>
    <property type="match status" value="1"/>
</dbReference>
<comment type="subcellular location">
    <subcellularLocation>
        <location evidence="1">Cell membrane</location>
        <topology evidence="1">Multi-pass membrane protein</topology>
    </subcellularLocation>
</comment>
<evidence type="ECO:0000313" key="9">
    <source>
        <dbReference type="Proteomes" id="UP000228528"/>
    </source>
</evidence>
<dbReference type="CDD" id="cd16015">
    <property type="entry name" value="LTA_synthase"/>
    <property type="match status" value="1"/>
</dbReference>
<keyword evidence="4 6" id="KW-1133">Transmembrane helix</keyword>
<sequence length="625" mass="70861">MTKTYLPQHSRIFIVGAIACSILFVGALYVQHIFGVPPHPFVILSSIVLAGTYTLSLFVCTHIITRGIRWVILLCAIIYTLVNGLFFQVFNTFLIDIGEKIGRLPVMSSLLSEFIGEIRFSNYLLIIVSIIMLGICEVYIIKYNTIQAKQKIYITIAAIGIFILPVPVATYYDVHPKDTWWEAKAKAQDIGIIGHFYTQVFTHQQVDVAVAQVSEGSSFIEKTTELLAQLAKSDETEVAEQNSTSSLYEQKPHIIIYQLESVDSWGIENHDPSPMPFLQSLIAKNIHPEQGFANSCQTINAEFAILCSAYVEANGAISASGEENEYHCLPEILKERYEYHTAYYHSNTPEFWSRNIFGPKWGFDDMHFSPEYDVRYPDRYVIKDIVKSIETSTGPTLNYLVGYTSHAPHSPEQMAELNKLFNINITMYDGKVDPTIVQEGELNEFAVRAYLGFLQEIDDTIKELFDSLKEKHLDENTIVVLTGDHRYYNFSKQTADNFVRYNQVPLVIVSPKQVTQPNISIASHIDIAPTLLQIIEGEQMQKPKNFFGTSMLAAQPPNFAYTKCINEIDFINDNTILRGSAENGLYNTLKGTKEEKEHYTPLLIPLTETTDQLIYQNLLNKKDTN</sequence>
<dbReference type="AlphaFoldDB" id="A0A2M6NZF2"/>
<keyword evidence="2" id="KW-1003">Cell membrane</keyword>
<feature type="domain" description="Sulfatase N-terminal" evidence="7">
    <location>
        <begin position="252"/>
        <end position="534"/>
    </location>
</feature>
<dbReference type="InterPro" id="IPR000917">
    <property type="entry name" value="Sulfatase_N"/>
</dbReference>
<evidence type="ECO:0000256" key="2">
    <source>
        <dbReference type="ARBA" id="ARBA00022475"/>
    </source>
</evidence>
<reference evidence="9" key="1">
    <citation type="submission" date="2017-09" db="EMBL/GenBank/DDBJ databases">
        <title>Depth-based differentiation of microbial function through sediment-hosted aquifers and enrichment of novel symbionts in the deep terrestrial subsurface.</title>
        <authorList>
            <person name="Probst A.J."/>
            <person name="Ladd B."/>
            <person name="Jarett J.K."/>
            <person name="Geller-Mcgrath D.E."/>
            <person name="Sieber C.M.K."/>
            <person name="Emerson J.B."/>
            <person name="Anantharaman K."/>
            <person name="Thomas B.C."/>
            <person name="Malmstrom R."/>
            <person name="Stieglmeier M."/>
            <person name="Klingl A."/>
            <person name="Woyke T."/>
            <person name="Ryan C.M."/>
            <person name="Banfield J.F."/>
        </authorList>
    </citation>
    <scope>NUCLEOTIDE SEQUENCE [LARGE SCALE GENOMIC DNA]</scope>
</reference>
<dbReference type="PANTHER" id="PTHR47371">
    <property type="entry name" value="LIPOTEICHOIC ACID SYNTHASE"/>
    <property type="match status" value="1"/>
</dbReference>
<feature type="transmembrane region" description="Helical" evidence="6">
    <location>
        <begin position="152"/>
        <end position="172"/>
    </location>
</feature>
<accession>A0A2M6NZF2</accession>
<evidence type="ECO:0000256" key="1">
    <source>
        <dbReference type="ARBA" id="ARBA00004651"/>
    </source>
</evidence>
<proteinExistence type="predicted"/>
<feature type="transmembrane region" description="Helical" evidence="6">
    <location>
        <begin position="71"/>
        <end position="90"/>
    </location>
</feature>
<comment type="caution">
    <text evidence="8">The sequence shown here is derived from an EMBL/GenBank/DDBJ whole genome shotgun (WGS) entry which is preliminary data.</text>
</comment>
<feature type="transmembrane region" description="Helical" evidence="6">
    <location>
        <begin position="12"/>
        <end position="30"/>
    </location>
</feature>
<dbReference type="InterPro" id="IPR017850">
    <property type="entry name" value="Alkaline_phosphatase_core_sf"/>
</dbReference>
<dbReference type="Proteomes" id="UP000228528">
    <property type="component" value="Unassembled WGS sequence"/>
</dbReference>
<evidence type="ECO:0000256" key="5">
    <source>
        <dbReference type="ARBA" id="ARBA00023136"/>
    </source>
</evidence>
<keyword evidence="3 6" id="KW-0812">Transmembrane</keyword>
<evidence type="ECO:0000256" key="4">
    <source>
        <dbReference type="ARBA" id="ARBA00022989"/>
    </source>
</evidence>
<evidence type="ECO:0000313" key="8">
    <source>
        <dbReference type="EMBL" id="PIR76846.1"/>
    </source>
</evidence>
<organism evidence="8 9">
    <name type="scientific">Candidatus Magasanikbacteria bacterium CG10_big_fil_rev_8_21_14_0_10_38_6</name>
    <dbReference type="NCBI Taxonomy" id="1974647"/>
    <lineage>
        <taxon>Bacteria</taxon>
        <taxon>Candidatus Magasanikiibacteriota</taxon>
    </lineage>
</organism>
<dbReference type="Gene3D" id="3.40.720.10">
    <property type="entry name" value="Alkaline Phosphatase, subunit A"/>
    <property type="match status" value="1"/>
</dbReference>
<name>A0A2M6NZF2_9BACT</name>
<evidence type="ECO:0000256" key="3">
    <source>
        <dbReference type="ARBA" id="ARBA00022692"/>
    </source>
</evidence>
<dbReference type="EMBL" id="PFBW01000234">
    <property type="protein sequence ID" value="PIR76846.1"/>
    <property type="molecule type" value="Genomic_DNA"/>
</dbReference>
<feature type="transmembrane region" description="Helical" evidence="6">
    <location>
        <begin position="42"/>
        <end position="64"/>
    </location>
</feature>
<keyword evidence="5 6" id="KW-0472">Membrane</keyword>
<protein>
    <recommendedName>
        <fullName evidence="7">Sulfatase N-terminal domain-containing protein</fullName>
    </recommendedName>
</protein>